<dbReference type="HOGENOM" id="CLU_1924647_0_0_9"/>
<keyword evidence="1" id="KW-0472">Membrane</keyword>
<dbReference type="eggNOG" id="ENOG502ZQ5Q">
    <property type="taxonomic scope" value="Bacteria"/>
</dbReference>
<feature type="transmembrane region" description="Helical" evidence="1">
    <location>
        <begin position="70"/>
        <end position="96"/>
    </location>
</feature>
<gene>
    <name evidence="2" type="ordered locus">Hore_14470</name>
</gene>
<dbReference type="KEGG" id="hor:Hore_14470"/>
<feature type="transmembrane region" description="Helical" evidence="1">
    <location>
        <begin position="41"/>
        <end position="58"/>
    </location>
</feature>
<reference evidence="2 3" key="1">
    <citation type="journal article" date="2009" name="PLoS ONE">
        <title>Genome analysis of the anaerobic thermohalophilic bacterium Halothermothrix orenii.</title>
        <authorList>
            <person name="Mavromatis K."/>
            <person name="Ivanova N."/>
            <person name="Anderson I."/>
            <person name="Lykidis A."/>
            <person name="Hooper S.D."/>
            <person name="Sun H."/>
            <person name="Kunin V."/>
            <person name="Lapidus A."/>
            <person name="Hugenholtz P."/>
            <person name="Patel B."/>
            <person name="Kyrpides N.C."/>
        </authorList>
    </citation>
    <scope>NUCLEOTIDE SEQUENCE [LARGE SCALE GENOMIC DNA]</scope>
    <source>
        <strain evidence="3">H 168 / OCM 544 / DSM 9562</strain>
    </source>
</reference>
<feature type="transmembrane region" description="Helical" evidence="1">
    <location>
        <begin position="7"/>
        <end position="29"/>
    </location>
</feature>
<name>B8CY27_HALOH</name>
<evidence type="ECO:0000313" key="3">
    <source>
        <dbReference type="Proteomes" id="UP000000719"/>
    </source>
</evidence>
<keyword evidence="3" id="KW-1185">Reference proteome</keyword>
<dbReference type="AlphaFoldDB" id="B8CY27"/>
<keyword evidence="1" id="KW-1133">Transmembrane helix</keyword>
<feature type="transmembrane region" description="Helical" evidence="1">
    <location>
        <begin position="102"/>
        <end position="123"/>
    </location>
</feature>
<evidence type="ECO:0000313" key="2">
    <source>
        <dbReference type="EMBL" id="ACL70196.1"/>
    </source>
</evidence>
<sequence>MLYFNYTVGFLIASILQGAIIILGEILNLSKFKMTPGLDSILIYLIIGQMAGYLLMYLMTFKPIRLINPWLLGTIYGIFLWYLISSFVSTFGILPLPWTTGISTSLVSLLAFIVYGLIACFTIKKYTNVMA</sequence>
<proteinExistence type="predicted"/>
<organism evidence="2 3">
    <name type="scientific">Halothermothrix orenii (strain H 168 / OCM 544 / DSM 9562)</name>
    <dbReference type="NCBI Taxonomy" id="373903"/>
    <lineage>
        <taxon>Bacteria</taxon>
        <taxon>Bacillati</taxon>
        <taxon>Bacillota</taxon>
        <taxon>Clostridia</taxon>
        <taxon>Halanaerobiales</taxon>
        <taxon>Halothermotrichaceae</taxon>
        <taxon>Halothermothrix</taxon>
    </lineage>
</organism>
<dbReference type="EMBL" id="CP001098">
    <property type="protein sequence ID" value="ACL70196.1"/>
    <property type="molecule type" value="Genomic_DNA"/>
</dbReference>
<evidence type="ECO:0000256" key="1">
    <source>
        <dbReference type="SAM" id="Phobius"/>
    </source>
</evidence>
<dbReference type="Proteomes" id="UP000000719">
    <property type="component" value="Chromosome"/>
</dbReference>
<dbReference type="STRING" id="373903.Hore_14470"/>
<protein>
    <submittedName>
        <fullName evidence="2">Uncharacterized protein</fullName>
    </submittedName>
</protein>
<dbReference type="OrthoDB" id="2989640at2"/>
<keyword evidence="1" id="KW-0812">Transmembrane</keyword>
<accession>B8CY27</accession>
<dbReference type="RefSeq" id="WP_012636379.1">
    <property type="nucleotide sequence ID" value="NC_011899.1"/>
</dbReference>